<dbReference type="Gene3D" id="1.10.10.60">
    <property type="entry name" value="Homeodomain-like"/>
    <property type="match status" value="1"/>
</dbReference>
<feature type="domain" description="SANT" evidence="9">
    <location>
        <begin position="234"/>
        <end position="294"/>
    </location>
</feature>
<feature type="compositionally biased region" description="Low complexity" evidence="8">
    <location>
        <begin position="170"/>
        <end position="179"/>
    </location>
</feature>
<dbReference type="PANTHER" id="PTHR21677">
    <property type="entry name" value="CRAMPED PROTEIN"/>
    <property type="match status" value="1"/>
</dbReference>
<feature type="compositionally biased region" description="Gly residues" evidence="8">
    <location>
        <begin position="158"/>
        <end position="169"/>
    </location>
</feature>
<dbReference type="InterPro" id="IPR055315">
    <property type="entry name" value="Cramped-like"/>
</dbReference>
<keyword evidence="1" id="KW-0597">Phosphoprotein</keyword>
<feature type="compositionally biased region" description="Basic and acidic residues" evidence="8">
    <location>
        <begin position="55"/>
        <end position="64"/>
    </location>
</feature>
<evidence type="ECO:0000256" key="6">
    <source>
        <dbReference type="ARBA" id="ARBA00076971"/>
    </source>
</evidence>
<feature type="compositionally biased region" description="Polar residues" evidence="8">
    <location>
        <begin position="206"/>
        <end position="218"/>
    </location>
</feature>
<dbReference type="GO" id="GO:0007389">
    <property type="term" value="P:pattern specification process"/>
    <property type="evidence" value="ECO:0007669"/>
    <property type="project" value="TreeGrafter"/>
</dbReference>
<dbReference type="PROSITE" id="PS51293">
    <property type="entry name" value="SANT"/>
    <property type="match status" value="1"/>
</dbReference>
<feature type="region of interest" description="Disordered" evidence="8">
    <location>
        <begin position="776"/>
        <end position="797"/>
    </location>
</feature>
<dbReference type="InterPro" id="IPR001005">
    <property type="entry name" value="SANT/Myb"/>
</dbReference>
<feature type="compositionally biased region" description="Gly residues" evidence="8">
    <location>
        <begin position="65"/>
        <end position="74"/>
    </location>
</feature>
<evidence type="ECO:0000259" key="9">
    <source>
        <dbReference type="PROSITE" id="PS51293"/>
    </source>
</evidence>
<reference evidence="10" key="1">
    <citation type="journal article" date="2023" name="DNA Res.">
        <title>Chromosome-level genome assembly of Phrynocephalus forsythii using third-generation DNA sequencing and Hi-C analysis.</title>
        <authorList>
            <person name="Qi Y."/>
            <person name="Zhao W."/>
            <person name="Zhao Y."/>
            <person name="Niu C."/>
            <person name="Cao S."/>
            <person name="Zhang Y."/>
        </authorList>
    </citation>
    <scope>NUCLEOTIDE SEQUENCE</scope>
    <source>
        <tissue evidence="10">Muscle</tissue>
    </source>
</reference>
<sequence>MVRRKKSPPGPEDPRHGMTVKLGDSSSSSNNSNSHTEEGPRKLGKRPGKEEEEALEKGAQEEGGRGGGGGGETPLGGSTQKEEGSGGAARGEPSSVPLPLPQAPGTATASSSSSSSSSSCAQPPHSHDQHHFLRSSVRPQSKRFRKDSQASCPVAAVAGGGGGGGGGGSSSSSGTTTTSMPAKGKGADSSGTSSSSSSGIPGGTLAGSSKSSTRNLASTPGEKEEGKKVRRQWESWSAEDKNTFFEGLYEHGKDFEAIQNNIALKYKKKSKPASMVKNKEQVRHFYYRTWHKISKYIDFDNVFSQGLKKSSLELYGLICYGELRKKIGGCMDDKNAAKLNELIQVGATTVRYKGRNLRIKAPMCRALKKLCDPEGISDEEDQKPVRLPLKVPVELQPRNNHAWARVQSLAQNPRLRMIVELHRKVSSLIEFLKQKWALHEVRIRKTLAERQAQDSRNSETRDSYPEEKATLHLFPGENCTLTPLPGVARVVHSKAFCTVHWQETGRCKQNAKDSHLLPPAQILGIQSGQGTARGQVKYPRGGIEVKGGTRTEVSTEGSRNHQSTLDATASAEDGSPEAELPELASPSPSGANHLDKLSLGLQDPERVLDRPVAPDRLTEGREAVGLATRSPSGGENCDCGSIPPDLEELSLLDPFPRYMKSCQDLIVPEKCLCAHRTNRAGSAFPGGSPPGAPEAGSPNPAPPTRCPGTSPSGVPCGSDARALHRSGPQSETGAKELLGAPARRTFRRSSAPPRCRRRHHRLCHLRDHWSRNLSRMTPAALHNRSEKRGGACGPPRT</sequence>
<feature type="region of interest" description="Disordered" evidence="8">
    <location>
        <begin position="1"/>
        <end position="233"/>
    </location>
</feature>
<dbReference type="GO" id="GO:0003682">
    <property type="term" value="F:chromatin binding"/>
    <property type="evidence" value="ECO:0007669"/>
    <property type="project" value="InterPro"/>
</dbReference>
<evidence type="ECO:0000256" key="4">
    <source>
        <dbReference type="ARBA" id="ARBA00061503"/>
    </source>
</evidence>
<organism evidence="10 11">
    <name type="scientific">Phrynocephalus forsythii</name>
    <dbReference type="NCBI Taxonomy" id="171643"/>
    <lineage>
        <taxon>Eukaryota</taxon>
        <taxon>Metazoa</taxon>
        <taxon>Chordata</taxon>
        <taxon>Craniata</taxon>
        <taxon>Vertebrata</taxon>
        <taxon>Euteleostomi</taxon>
        <taxon>Lepidosauria</taxon>
        <taxon>Squamata</taxon>
        <taxon>Bifurcata</taxon>
        <taxon>Unidentata</taxon>
        <taxon>Episquamata</taxon>
        <taxon>Toxicofera</taxon>
        <taxon>Iguania</taxon>
        <taxon>Acrodonta</taxon>
        <taxon>Agamidae</taxon>
        <taxon>Agaminae</taxon>
        <taxon>Phrynocephalus</taxon>
    </lineage>
</organism>
<feature type="compositionally biased region" description="Low complexity" evidence="8">
    <location>
        <begin position="25"/>
        <end position="34"/>
    </location>
</feature>
<protein>
    <recommendedName>
        <fullName evidence="5">Protein cramped-like</fullName>
    </recommendedName>
    <alternativeName>
        <fullName evidence="7">Cramped chromatin regulator homolog 1</fullName>
    </alternativeName>
    <alternativeName>
        <fullName evidence="6">Hematological and neurological expressed 1-like protein</fullName>
    </alternativeName>
</protein>
<dbReference type="InterPro" id="IPR017884">
    <property type="entry name" value="SANT_dom"/>
</dbReference>
<evidence type="ECO:0000256" key="8">
    <source>
        <dbReference type="SAM" id="MobiDB-lite"/>
    </source>
</evidence>
<dbReference type="AlphaFoldDB" id="A0A9Q0X7Y6"/>
<dbReference type="GO" id="GO:0005634">
    <property type="term" value="C:nucleus"/>
    <property type="evidence" value="ECO:0007669"/>
    <property type="project" value="TreeGrafter"/>
</dbReference>
<accession>A0A9Q0X7Y6</accession>
<feature type="compositionally biased region" description="Basic and acidic residues" evidence="8">
    <location>
        <begin position="221"/>
        <end position="233"/>
    </location>
</feature>
<comment type="caution">
    <text evidence="10">The sequence shown here is derived from an EMBL/GenBank/DDBJ whole genome shotgun (WGS) entry which is preliminary data.</text>
</comment>
<evidence type="ECO:0000256" key="1">
    <source>
        <dbReference type="ARBA" id="ARBA00022553"/>
    </source>
</evidence>
<dbReference type="SMART" id="SM00717">
    <property type="entry name" value="SANT"/>
    <property type="match status" value="1"/>
</dbReference>
<evidence type="ECO:0000313" key="11">
    <source>
        <dbReference type="Proteomes" id="UP001142489"/>
    </source>
</evidence>
<feature type="compositionally biased region" description="Low complexity" evidence="8">
    <location>
        <begin position="110"/>
        <end position="119"/>
    </location>
</feature>
<feature type="region of interest" description="Disordered" evidence="8">
    <location>
        <begin position="683"/>
        <end position="737"/>
    </location>
</feature>
<evidence type="ECO:0000256" key="7">
    <source>
        <dbReference type="ARBA" id="ARBA00081828"/>
    </source>
</evidence>
<feature type="region of interest" description="Disordered" evidence="8">
    <location>
        <begin position="528"/>
        <end position="641"/>
    </location>
</feature>
<name>A0A9Q0X7Y6_9SAUR</name>
<evidence type="ECO:0000313" key="10">
    <source>
        <dbReference type="EMBL" id="KAJ7305776.1"/>
    </source>
</evidence>
<dbReference type="PANTHER" id="PTHR21677:SF1">
    <property type="entry name" value="PROTEIN CRAMPED-LIKE"/>
    <property type="match status" value="1"/>
</dbReference>
<evidence type="ECO:0000256" key="3">
    <source>
        <dbReference type="ARBA" id="ARBA00023242"/>
    </source>
</evidence>
<dbReference type="GO" id="GO:0003677">
    <property type="term" value="F:DNA binding"/>
    <property type="evidence" value="ECO:0007669"/>
    <property type="project" value="UniProtKB-KW"/>
</dbReference>
<gene>
    <name evidence="10" type="ORF">JRQ81_010142</name>
</gene>
<dbReference type="OrthoDB" id="515799at2759"/>
<feature type="compositionally biased region" description="Basic and acidic residues" evidence="8">
    <location>
        <begin position="603"/>
        <end position="622"/>
    </location>
</feature>
<dbReference type="FunFam" id="1.10.10.60:FF:000439">
    <property type="entry name" value="Cramped chromatin regulator homolog 1"/>
    <property type="match status" value="1"/>
</dbReference>
<feature type="compositionally biased region" description="Low complexity" evidence="8">
    <location>
        <begin position="187"/>
        <end position="199"/>
    </location>
</feature>
<dbReference type="EMBL" id="JAPFRF010000021">
    <property type="protein sequence ID" value="KAJ7305776.1"/>
    <property type="molecule type" value="Genomic_DNA"/>
</dbReference>
<keyword evidence="11" id="KW-1185">Reference proteome</keyword>
<feature type="compositionally biased region" description="Polar residues" evidence="8">
    <location>
        <begin position="551"/>
        <end position="567"/>
    </location>
</feature>
<keyword evidence="2" id="KW-0238">DNA-binding</keyword>
<proteinExistence type="inferred from homology"/>
<comment type="similarity">
    <text evidence="4">Belongs to the cramped family.</text>
</comment>
<dbReference type="Proteomes" id="UP001142489">
    <property type="component" value="Unassembled WGS sequence"/>
</dbReference>
<evidence type="ECO:0000256" key="2">
    <source>
        <dbReference type="ARBA" id="ARBA00023125"/>
    </source>
</evidence>
<keyword evidence="3" id="KW-0539">Nucleus</keyword>
<evidence type="ECO:0000256" key="5">
    <source>
        <dbReference type="ARBA" id="ARBA00074058"/>
    </source>
</evidence>